<name>G0EER5_PYRF1</name>
<protein>
    <recommendedName>
        <fullName evidence="4">Transcription factor E</fullName>
        <shortName evidence="4">TFE</shortName>
    </recommendedName>
    <alternativeName>
        <fullName evidence="4">TFIIE subunit alpha homolog</fullName>
    </alternativeName>
    <alternativeName>
        <fullName evidence="4">Transcription initiation factor TFIIE</fullName>
    </alternativeName>
</protein>
<dbReference type="GO" id="GO:0006355">
    <property type="term" value="P:regulation of DNA-templated transcription"/>
    <property type="evidence" value="ECO:0007669"/>
    <property type="project" value="InterPro"/>
</dbReference>
<evidence type="ECO:0000256" key="3">
    <source>
        <dbReference type="ARBA" id="ARBA00023163"/>
    </source>
</evidence>
<keyword evidence="5" id="KW-0175">Coiled coil</keyword>
<dbReference type="Proteomes" id="UP000001037">
    <property type="component" value="Chromosome"/>
</dbReference>
<evidence type="ECO:0000313" key="8">
    <source>
        <dbReference type="Proteomes" id="UP000001037"/>
    </source>
</evidence>
<dbReference type="STRING" id="694429.Pyrfu_1019"/>
<dbReference type="SMART" id="SM00531">
    <property type="entry name" value="TFIIE"/>
    <property type="match status" value="1"/>
</dbReference>
<dbReference type="InterPro" id="IPR024550">
    <property type="entry name" value="TFIIEa/SarR/Rpc3_HTH_dom"/>
</dbReference>
<gene>
    <name evidence="4" type="primary">tfe</name>
    <name evidence="7" type="ordered locus">Pyrfu_1019</name>
</gene>
<comment type="subunit">
    <text evidence="4">Monomer. Interaction with RNA polymerase subunits RpoF and RpoE is necessary for Tfe stimulatory transcription activity. Able to interact with Tbp and RNA polymerase in the absence of DNA promoter. Interacts both with the preinitiation and elongation complexes.</text>
</comment>
<dbReference type="InterPro" id="IPR036388">
    <property type="entry name" value="WH-like_DNA-bd_sf"/>
</dbReference>
<evidence type="ECO:0000256" key="1">
    <source>
        <dbReference type="ARBA" id="ARBA00023015"/>
    </source>
</evidence>
<accession>G0EER5</accession>
<reference evidence="7 8" key="1">
    <citation type="journal article" date="2011" name="Stand. Genomic Sci.">
        <title>Complete genome sequence of the hyperthermophilic chemolithoautotroph Pyrolobus fumarii type strain (1A).</title>
        <authorList>
            <person name="Anderson I."/>
            <person name="Goker M."/>
            <person name="Nolan M."/>
            <person name="Lucas S."/>
            <person name="Hammon N."/>
            <person name="Deshpande S."/>
            <person name="Cheng J.F."/>
            <person name="Tapia R."/>
            <person name="Han C."/>
            <person name="Goodwin L."/>
            <person name="Pitluck S."/>
            <person name="Huntemann M."/>
            <person name="Liolios K."/>
            <person name="Ivanova N."/>
            <person name="Pagani I."/>
            <person name="Mavromatis K."/>
            <person name="Ovchinikova G."/>
            <person name="Pati A."/>
            <person name="Chen A."/>
            <person name="Palaniappan K."/>
            <person name="Land M."/>
            <person name="Hauser L."/>
            <person name="Brambilla E.M."/>
            <person name="Huber H."/>
            <person name="Yasawong M."/>
            <person name="Rohde M."/>
            <person name="Spring S."/>
            <person name="Abt B."/>
            <person name="Sikorski J."/>
            <person name="Wirth R."/>
            <person name="Detter J.C."/>
            <person name="Woyke T."/>
            <person name="Bristow J."/>
            <person name="Eisen J.A."/>
            <person name="Markowitz V."/>
            <person name="Hugenholtz P."/>
            <person name="Kyrpides N.C."/>
            <person name="Klenk H.P."/>
            <person name="Lapidus A."/>
        </authorList>
    </citation>
    <scope>NUCLEOTIDE SEQUENCE [LARGE SCALE GENOMIC DNA]</scope>
    <source>
        <strain evidence="8">DSM 11204 / 1A</strain>
    </source>
</reference>
<keyword evidence="1 4" id="KW-0805">Transcription regulation</keyword>
<evidence type="ECO:0000256" key="2">
    <source>
        <dbReference type="ARBA" id="ARBA00023125"/>
    </source>
</evidence>
<dbReference type="Gene3D" id="1.10.10.10">
    <property type="entry name" value="Winged helix-like DNA-binding domain superfamily/Winged helix DNA-binding domain"/>
    <property type="match status" value="1"/>
</dbReference>
<dbReference type="InterPro" id="IPR002853">
    <property type="entry name" value="TFIIE_asu"/>
</dbReference>
<comment type="function">
    <text evidence="4">Transcription factor that plays a role in the activation of archaeal genes transcribed by RNA polymerase. Facilitates transcription initiation by enhancing TATA-box recognition by TATA-box-binding protein (Tbp), and transcription factor B (Tfb) and RNA polymerase recruitment. Not absolutely required for transcription in vitro, but particularly important in cases where Tbp or Tfb function is not optimal. It dynamically alters the nucleic acid-binding properties of RNA polymerases by stabilizing the initiation complex and destabilizing elongation complexes. Seems to translocate with the RNA polymerase following initiation and acts by binding to the non template strand of the transcription bubble in elongation complexes.</text>
</comment>
<dbReference type="InterPro" id="IPR036390">
    <property type="entry name" value="WH_DNA-bd_sf"/>
</dbReference>
<organism evidence="7 8">
    <name type="scientific">Pyrolobus fumarii (strain DSM 11204 / 1A)</name>
    <dbReference type="NCBI Taxonomy" id="694429"/>
    <lineage>
        <taxon>Archaea</taxon>
        <taxon>Thermoproteota</taxon>
        <taxon>Thermoprotei</taxon>
        <taxon>Desulfurococcales</taxon>
        <taxon>Pyrodictiaceae</taxon>
        <taxon>Pyrolobus</taxon>
    </lineage>
</organism>
<dbReference type="SUPFAM" id="SSF75712">
    <property type="entry name" value="Rad50 coiled-coil Zn hook"/>
    <property type="match status" value="1"/>
</dbReference>
<dbReference type="HAMAP" id="MF_01909">
    <property type="entry name" value="TFE_arch"/>
    <property type="match status" value="1"/>
</dbReference>
<dbReference type="EMBL" id="CP002838">
    <property type="protein sequence ID" value="AEM38887.1"/>
    <property type="molecule type" value="Genomic_DNA"/>
</dbReference>
<dbReference type="eggNOG" id="arCOG04270">
    <property type="taxonomic scope" value="Archaea"/>
</dbReference>
<dbReference type="PROSITE" id="PS51344">
    <property type="entry name" value="HTH_TFE_IIE"/>
    <property type="match status" value="1"/>
</dbReference>
<evidence type="ECO:0000259" key="6">
    <source>
        <dbReference type="PROSITE" id="PS51344"/>
    </source>
</evidence>
<dbReference type="Pfam" id="PF02002">
    <property type="entry name" value="TFIIE_alpha"/>
    <property type="match status" value="1"/>
</dbReference>
<evidence type="ECO:0000256" key="5">
    <source>
        <dbReference type="SAM" id="Coils"/>
    </source>
</evidence>
<dbReference type="PANTHER" id="PTHR13097">
    <property type="entry name" value="TRANSCRIPTION INITIATION FACTOR IIE, ALPHA SUBUNIT"/>
    <property type="match status" value="1"/>
</dbReference>
<dbReference type="PIRSF" id="PIRSF006373">
    <property type="entry name" value="TF_E_archaea"/>
    <property type="match status" value="1"/>
</dbReference>
<dbReference type="GeneID" id="11139495"/>
<keyword evidence="8" id="KW-1185">Reference proteome</keyword>
<dbReference type="OrthoDB" id="5935at2157"/>
<sequence>MEQLYTFIERLYGPETREVLRILYESGQELTEEQMAEKTGLKFNVIRRALNKLMESGFVIYRKQRDPDTGRLIFYWRVNFENLRPALVARKKAVIEKLRLRLEYERDNIFYTCPTDGLRFTFDEAMEYGMICPRCGSPLEPDERQEQIVSILEEVIQKLEEEIAKEERRG</sequence>
<dbReference type="InterPro" id="IPR039997">
    <property type="entry name" value="TFE"/>
</dbReference>
<dbReference type="PANTHER" id="PTHR13097:SF7">
    <property type="entry name" value="GENERAL TRANSCRIPTION FACTOR IIE SUBUNIT 1"/>
    <property type="match status" value="1"/>
</dbReference>
<dbReference type="InterPro" id="IPR016481">
    <property type="entry name" value="TF_E_archaea"/>
</dbReference>
<comment type="domain">
    <text evidence="4">The winged helix domain is involved in binding to DNA in the preinitiation complex.</text>
</comment>
<evidence type="ECO:0000256" key="4">
    <source>
        <dbReference type="HAMAP-Rule" id="MF_01909"/>
    </source>
</evidence>
<dbReference type="InParanoid" id="G0EER5"/>
<dbReference type="InterPro" id="IPR017919">
    <property type="entry name" value="TFIIE/TFIIEa_HTH"/>
</dbReference>
<comment type="similarity">
    <text evidence="4">Belongs to the TFE family.</text>
</comment>
<dbReference type="GO" id="GO:0006367">
    <property type="term" value="P:transcription initiation at RNA polymerase II promoter"/>
    <property type="evidence" value="ECO:0007669"/>
    <property type="project" value="InterPro"/>
</dbReference>
<dbReference type="KEGG" id="pfm:Pyrfu_1019"/>
<keyword evidence="2 4" id="KW-0238">DNA-binding</keyword>
<feature type="coiled-coil region" evidence="5">
    <location>
        <begin position="142"/>
        <end position="169"/>
    </location>
</feature>
<feature type="domain" description="HTH TFE/IIEalpha-type" evidence="6">
    <location>
        <begin position="1"/>
        <end position="84"/>
    </location>
</feature>
<dbReference type="GO" id="GO:0003677">
    <property type="term" value="F:DNA binding"/>
    <property type="evidence" value="ECO:0007669"/>
    <property type="project" value="UniProtKB-KW"/>
</dbReference>
<dbReference type="HOGENOM" id="CLU_100097_1_0_2"/>
<evidence type="ECO:0000313" key="7">
    <source>
        <dbReference type="EMBL" id="AEM38887.1"/>
    </source>
</evidence>
<dbReference type="SUPFAM" id="SSF46785">
    <property type="entry name" value="Winged helix' DNA-binding domain"/>
    <property type="match status" value="1"/>
</dbReference>
<proteinExistence type="inferred from homology"/>
<dbReference type="RefSeq" id="WP_014026564.1">
    <property type="nucleotide sequence ID" value="NC_015931.1"/>
</dbReference>
<dbReference type="AlphaFoldDB" id="G0EER5"/>
<keyword evidence="3 4" id="KW-0804">Transcription</keyword>